<evidence type="ECO:0000313" key="1">
    <source>
        <dbReference type="EMBL" id="SDI55648.1"/>
    </source>
</evidence>
<reference evidence="2" key="1">
    <citation type="submission" date="2016-10" db="EMBL/GenBank/DDBJ databases">
        <authorList>
            <person name="Varghese N."/>
            <person name="Submissions S."/>
        </authorList>
    </citation>
    <scope>NUCLEOTIDE SEQUENCE [LARGE SCALE GENOMIC DNA]</scope>
    <source>
        <strain evidence="2">DSM 23317</strain>
    </source>
</reference>
<dbReference type="Proteomes" id="UP000199527">
    <property type="component" value="Unassembled WGS sequence"/>
</dbReference>
<evidence type="ECO:0000313" key="2">
    <source>
        <dbReference type="Proteomes" id="UP000199527"/>
    </source>
</evidence>
<dbReference type="OrthoDB" id="783596at2"/>
<gene>
    <name evidence="1" type="ORF">SAMN04488540_10278</name>
</gene>
<dbReference type="Gene3D" id="2.30.40.10">
    <property type="entry name" value="Urease, subunit C, domain 1"/>
    <property type="match status" value="1"/>
</dbReference>
<dbReference type="RefSeq" id="WP_090361608.1">
    <property type="nucleotide sequence ID" value="NZ_FNEM01000002.1"/>
</dbReference>
<accession>A0A1G8LJ19</accession>
<proteinExistence type="predicted"/>
<dbReference type="GO" id="GO:0016810">
    <property type="term" value="F:hydrolase activity, acting on carbon-nitrogen (but not peptide) bonds"/>
    <property type="evidence" value="ECO:0007669"/>
    <property type="project" value="InterPro"/>
</dbReference>
<keyword evidence="1" id="KW-0378">Hydrolase</keyword>
<dbReference type="SUPFAM" id="SSF51338">
    <property type="entry name" value="Composite domain of metallo-dependent hydrolases"/>
    <property type="match status" value="1"/>
</dbReference>
<dbReference type="AlphaFoldDB" id="A0A1G8LJ19"/>
<dbReference type="EMBL" id="FNEM01000002">
    <property type="protein sequence ID" value="SDI55648.1"/>
    <property type="molecule type" value="Genomic_DNA"/>
</dbReference>
<dbReference type="InterPro" id="IPR011059">
    <property type="entry name" value="Metal-dep_hydrolase_composite"/>
</dbReference>
<organism evidence="1 2">
    <name type="scientific">Ferrimonas sediminum</name>
    <dbReference type="NCBI Taxonomy" id="718193"/>
    <lineage>
        <taxon>Bacteria</taxon>
        <taxon>Pseudomonadati</taxon>
        <taxon>Pseudomonadota</taxon>
        <taxon>Gammaproteobacteria</taxon>
        <taxon>Alteromonadales</taxon>
        <taxon>Ferrimonadaceae</taxon>
        <taxon>Ferrimonas</taxon>
    </lineage>
</organism>
<sequence>MPKSAALAAVTTFAAQYAAAHGLGADRALEAITLTPTKILGLSEMGALDTGFRANQVIGDGDLLDEGQSRVTTVLIDGRQIDLDNRHKQLYQKYQNNPAH</sequence>
<name>A0A1G8LJ19_9GAMM</name>
<keyword evidence="2" id="KW-1185">Reference proteome</keyword>
<protein>
    <submittedName>
        <fullName evidence="1">Amidohydrolase family protein</fullName>
    </submittedName>
</protein>